<dbReference type="PANTHER" id="PTHR46830">
    <property type="entry name" value="TRANSFERASE, PUTATIVE-RELATED"/>
    <property type="match status" value="1"/>
</dbReference>
<organism evidence="1">
    <name type="scientific">Phallusia mammillata</name>
    <dbReference type="NCBI Taxonomy" id="59560"/>
    <lineage>
        <taxon>Eukaryota</taxon>
        <taxon>Metazoa</taxon>
        <taxon>Chordata</taxon>
        <taxon>Tunicata</taxon>
        <taxon>Ascidiacea</taxon>
        <taxon>Phlebobranchia</taxon>
        <taxon>Ascidiidae</taxon>
        <taxon>Phallusia</taxon>
    </lineage>
</organism>
<sequence>MVRLKAAIIRGVTVISGLVIVQKLYLLSRSPHDRYENELDNSDVQKQSYLNNNAFRALHNNQQRAHAVKTATAKATNVLNLQDTAVFDEIENFSSTEKLKQNDRPTKVMSEKEFVLLMQKMHSGTTLETPLDFEHIRIDVDSVGLVTVEKYKQLKVEEFTRENANPAKKSDFPVKLKEFPDSMQRPSPYILIADDTKTVFDEEVRKDCQKEKERGLSYGDEDISKLPEVQRVLERNAMPIPNIIHFIWFSCRKFRVHHYISLLSAWKFQSPELILFHTTCEPKGYYWDSFKSFVGDTLKIVQRTPPLQVWGKPVRKVEHMSDVARLQILLEVGGIYMDDDLVVLKSLNPLRKSEMVLGEENYDAVANSIIMANKDSWFLRRWYQEYLSFNDSRWSDSSCFVPWSLWQLFPDTIQVVKEKMLRPNWEEIRLIYHELWDWHNSYTMHLYSRFMLSMEGTQERNLKELSILNTTYGQIARYVIWDDERPRDISDLIFD</sequence>
<gene>
    <name evidence="1" type="primary">LOC100184557-002</name>
</gene>
<dbReference type="InterPro" id="IPR029044">
    <property type="entry name" value="Nucleotide-diphossugar_trans"/>
</dbReference>
<evidence type="ECO:0000313" key="1">
    <source>
        <dbReference type="EMBL" id="CAB3262880.1"/>
    </source>
</evidence>
<dbReference type="EMBL" id="LR787018">
    <property type="protein sequence ID" value="CAB3262880.1"/>
    <property type="molecule type" value="mRNA"/>
</dbReference>
<dbReference type="InterPro" id="IPR007577">
    <property type="entry name" value="GlycoTrfase_DXD_sugar-bd_CS"/>
</dbReference>
<dbReference type="AlphaFoldDB" id="A0A6F9DIM6"/>
<protein>
    <submittedName>
        <fullName evidence="1">Uncharacterized protein LOC100184557</fullName>
    </submittedName>
</protein>
<proteinExistence type="evidence at transcript level"/>
<reference evidence="1" key="1">
    <citation type="submission" date="2020-04" db="EMBL/GenBank/DDBJ databases">
        <authorList>
            <person name="Neveu A P."/>
        </authorList>
    </citation>
    <scope>NUCLEOTIDE SEQUENCE</scope>
    <source>
        <tissue evidence="1">Whole embryo</tissue>
    </source>
</reference>
<dbReference type="Gene3D" id="3.90.550.20">
    <property type="match status" value="1"/>
</dbReference>
<dbReference type="Pfam" id="PF04488">
    <property type="entry name" value="Gly_transf_sug"/>
    <property type="match status" value="1"/>
</dbReference>
<accession>A0A6F9DIM6</accession>
<dbReference type="SUPFAM" id="SSF53448">
    <property type="entry name" value="Nucleotide-diphospho-sugar transferases"/>
    <property type="match status" value="1"/>
</dbReference>
<dbReference type="PANTHER" id="PTHR46830:SF1">
    <property type="entry name" value="ALPHA-1,4-N-ACETYLGLUCOSAMINYLTRANSFERASE"/>
    <property type="match status" value="1"/>
</dbReference>
<name>A0A6F9DIM6_9ASCI</name>